<evidence type="ECO:0000256" key="5">
    <source>
        <dbReference type="SAM" id="MobiDB-lite"/>
    </source>
</evidence>
<dbReference type="PANTHER" id="PTHR10622:SF10">
    <property type="entry name" value="HET DOMAIN-CONTAINING PROTEIN"/>
    <property type="match status" value="1"/>
</dbReference>
<feature type="repeat" description="TPR" evidence="4">
    <location>
        <begin position="589"/>
        <end position="622"/>
    </location>
</feature>
<dbReference type="HOGENOM" id="CLU_006785_0_0_1"/>
<evidence type="ECO:0000259" key="6">
    <source>
        <dbReference type="Pfam" id="PF06985"/>
    </source>
</evidence>
<dbReference type="PANTHER" id="PTHR10622">
    <property type="entry name" value="HET DOMAIN-CONTAINING PROTEIN"/>
    <property type="match status" value="1"/>
</dbReference>
<sequence length="1258" mass="141468">MAEEATQHIIPSTSPVRAFEEHENSVLAIAVFSDGRRMVTGSRDRTLRLWDLNNGDVLRKMEGHRSRISAVAVSRDGKLITSGDNKGEVIAWHGDSGESLAQAIKGFKAHYWAICSLDISPDGAVLATGSSDNTTKLWNTQTWQLQGKPIECSDEVNCVRYSPSGEHLAIATFGDIQIWTSDAKECIANFEGHAVVSRAYNVSIAWKPDGTRLLSAGSYRDCTIREWDSSTWKQVGKPWQGHSHFIDAITINSTGTLLASASYDNHVRLWRLSDQQTIAIFQHSDPVCCVTFSTDGEHILSGGNDKKIIQWAIPESALEQASNDVTEDFHYKILSIDTKVRHACISGDFSTAEELLKREIDTDNNNYSSYANRSFVMARKFDWEHALDDAVKSVSIQPSLSGYLSMGIALCGQMQVQDGMRALDLTFIFSNEDLKIVHFILLIKAIALFNANQHEEAMLRVQQLAVACPSANTIACHFVQAYLHLELGNNALENACYNEAADHFTASINTNPSLFELDIRSIFEDFSVLFGWDLKNLWQNANQKRCIAFLRAGQLGAALKSYRYMMDMSDEITKASCLGWSATFKQECSVLYSTNGDAALAASNYDEAIESYSAAIDLGSASDSNFANRSKARLEKMQWEDALVDALKAIDLNPSSELGYQLKYQALQGAQRYDEANEVFQIMHSKSDNTSDIKKRKKTRISHGSASTSSSVTQQLHRQYVIPLEAESAIRKAIHAQLDNAPLRLLHTSTGRLCDREAQINAFKSSTEYKEFLSTKHGNLRKERIEEVVATYFRRVMLSHRWEGKEPLLHDIQDKVVYKLKPVAGIVKLQSFCEIARDAGYHWAWIDTRCIDKHNNAELQESLNSMFVWYRHSTLTIVYLSDVLPTSKSGALARSAWNQRGWTMPEFLASEVVLFYQQDWTLYLNDRSPNHKKSTAIMQELEDMTGINLQALVAFRPGMRDAREKLQWASTRVTTLQEDIAYSQFGLFDVHLRVNYGEKKQNALGRLLQEIVAQSGDITVLDWVGKSSDFNSCLPADITSYEAPPFTLSSLSEDQIQKSVSSLRHTVSTESASGLYQKLDGLSAPRFAHRRLHLPCITFLVTEVKRRLGQEEAIHFTYEVKSDGLHDLQITTEDRLIQFSRARPTRQTFLLVRPWDRCLLELPDFADTEHVEDWCAPEPPSNDSPEGSPRENGHADAESHSRALRLIVRLGQPFGAFLLAQQRGGEYKRIASDYDIIAQVRDIASDDNMMDVRTLEIL</sequence>
<dbReference type="InterPro" id="IPR011990">
    <property type="entry name" value="TPR-like_helical_dom_sf"/>
</dbReference>
<feature type="repeat" description="WD" evidence="3">
    <location>
        <begin position="280"/>
        <end position="321"/>
    </location>
</feature>
<dbReference type="InterPro" id="IPR015943">
    <property type="entry name" value="WD40/YVTN_repeat-like_dom_sf"/>
</dbReference>
<protein>
    <recommendedName>
        <fullName evidence="6">Heterokaryon incompatibility domain-containing protein</fullName>
    </recommendedName>
</protein>
<dbReference type="Gene3D" id="1.25.40.10">
    <property type="entry name" value="Tetratricopeptide repeat domain"/>
    <property type="match status" value="2"/>
</dbReference>
<dbReference type="Pfam" id="PF00400">
    <property type="entry name" value="WD40"/>
    <property type="match status" value="6"/>
</dbReference>
<dbReference type="OrthoDB" id="2335338at2759"/>
<gene>
    <name evidence="7" type="ORF">CY34DRAFT_797161</name>
</gene>
<feature type="repeat" description="WD" evidence="3">
    <location>
        <begin position="107"/>
        <end position="142"/>
    </location>
</feature>
<dbReference type="Pfam" id="PF06985">
    <property type="entry name" value="HET"/>
    <property type="match status" value="1"/>
</dbReference>
<dbReference type="InterPro" id="IPR020472">
    <property type="entry name" value="WD40_PAC1"/>
</dbReference>
<keyword evidence="4" id="KW-0802">TPR repeat</keyword>
<evidence type="ECO:0000256" key="1">
    <source>
        <dbReference type="ARBA" id="ARBA00022574"/>
    </source>
</evidence>
<keyword evidence="1 3" id="KW-0853">WD repeat</keyword>
<feature type="region of interest" description="Disordered" evidence="5">
    <location>
        <begin position="687"/>
        <end position="709"/>
    </location>
</feature>
<dbReference type="Proteomes" id="UP000054485">
    <property type="component" value="Unassembled WGS sequence"/>
</dbReference>
<dbReference type="InParanoid" id="A0A0D0AGD3"/>
<proteinExistence type="predicted"/>
<feature type="repeat" description="WD" evidence="3">
    <location>
        <begin position="61"/>
        <end position="102"/>
    </location>
</feature>
<feature type="compositionally biased region" description="Basic and acidic residues" evidence="5">
    <location>
        <begin position="1188"/>
        <end position="1197"/>
    </location>
</feature>
<dbReference type="EMBL" id="KN835133">
    <property type="protein sequence ID" value="KIK49220.1"/>
    <property type="molecule type" value="Genomic_DNA"/>
</dbReference>
<feature type="region of interest" description="Disordered" evidence="5">
    <location>
        <begin position="1174"/>
        <end position="1197"/>
    </location>
</feature>
<dbReference type="PRINTS" id="PR00320">
    <property type="entry name" value="GPROTEINBRPT"/>
</dbReference>
<dbReference type="STRING" id="930992.A0A0D0AGD3"/>
<reference evidence="7 8" key="1">
    <citation type="submission" date="2014-04" db="EMBL/GenBank/DDBJ databases">
        <authorList>
            <consortium name="DOE Joint Genome Institute"/>
            <person name="Kuo A."/>
            <person name="Ruytinx J."/>
            <person name="Rineau F."/>
            <person name="Colpaert J."/>
            <person name="Kohler A."/>
            <person name="Nagy L.G."/>
            <person name="Floudas D."/>
            <person name="Copeland A."/>
            <person name="Barry K.W."/>
            <person name="Cichocki N."/>
            <person name="Veneault-Fourrey C."/>
            <person name="LaButti K."/>
            <person name="Lindquist E.A."/>
            <person name="Lipzen A."/>
            <person name="Lundell T."/>
            <person name="Morin E."/>
            <person name="Murat C."/>
            <person name="Sun H."/>
            <person name="Tunlid A."/>
            <person name="Henrissat B."/>
            <person name="Grigoriev I.V."/>
            <person name="Hibbett D.S."/>
            <person name="Martin F."/>
            <person name="Nordberg H.P."/>
            <person name="Cantor M.N."/>
            <person name="Hua S.X."/>
        </authorList>
    </citation>
    <scope>NUCLEOTIDE SEQUENCE [LARGE SCALE GENOMIC DNA]</scope>
    <source>
        <strain evidence="7 8">UH-Slu-Lm8-n1</strain>
    </source>
</reference>
<dbReference type="PROSITE" id="PS00678">
    <property type="entry name" value="WD_REPEATS_1"/>
    <property type="match status" value="2"/>
</dbReference>
<dbReference type="PROSITE" id="PS50005">
    <property type="entry name" value="TPR"/>
    <property type="match status" value="1"/>
</dbReference>
<dbReference type="PROSITE" id="PS50294">
    <property type="entry name" value="WD_REPEATS_REGION"/>
    <property type="match status" value="5"/>
</dbReference>
<dbReference type="Gene3D" id="2.130.10.10">
    <property type="entry name" value="YVTN repeat-like/Quinoprotein amine dehydrogenase"/>
    <property type="match status" value="3"/>
</dbReference>
<dbReference type="PROSITE" id="PS50082">
    <property type="entry name" value="WD_REPEATS_2"/>
    <property type="match status" value="5"/>
</dbReference>
<dbReference type="SMART" id="SM00320">
    <property type="entry name" value="WD40"/>
    <property type="match status" value="7"/>
</dbReference>
<feature type="repeat" description="WD" evidence="3">
    <location>
        <begin position="239"/>
        <end position="280"/>
    </location>
</feature>
<dbReference type="SUPFAM" id="SSF48452">
    <property type="entry name" value="TPR-like"/>
    <property type="match status" value="3"/>
</dbReference>
<dbReference type="InterPro" id="IPR010730">
    <property type="entry name" value="HET"/>
</dbReference>
<evidence type="ECO:0000256" key="2">
    <source>
        <dbReference type="ARBA" id="ARBA00022737"/>
    </source>
</evidence>
<dbReference type="AlphaFoldDB" id="A0A0D0AGD3"/>
<organism evidence="7 8">
    <name type="scientific">Suillus luteus UH-Slu-Lm8-n1</name>
    <dbReference type="NCBI Taxonomy" id="930992"/>
    <lineage>
        <taxon>Eukaryota</taxon>
        <taxon>Fungi</taxon>
        <taxon>Dikarya</taxon>
        <taxon>Basidiomycota</taxon>
        <taxon>Agaricomycotina</taxon>
        <taxon>Agaricomycetes</taxon>
        <taxon>Agaricomycetidae</taxon>
        <taxon>Boletales</taxon>
        <taxon>Suillineae</taxon>
        <taxon>Suillaceae</taxon>
        <taxon>Suillus</taxon>
    </lineage>
</organism>
<dbReference type="InterPro" id="IPR019775">
    <property type="entry name" value="WD40_repeat_CS"/>
</dbReference>
<dbReference type="InterPro" id="IPR001680">
    <property type="entry name" value="WD40_rpt"/>
</dbReference>
<dbReference type="InterPro" id="IPR036322">
    <property type="entry name" value="WD40_repeat_dom_sf"/>
</dbReference>
<keyword evidence="8" id="KW-1185">Reference proteome</keyword>
<keyword evidence="2" id="KW-0677">Repeat</keyword>
<name>A0A0D0AGD3_9AGAM</name>
<evidence type="ECO:0000313" key="8">
    <source>
        <dbReference type="Proteomes" id="UP000054485"/>
    </source>
</evidence>
<feature type="domain" description="Heterokaryon incompatibility" evidence="6">
    <location>
        <begin position="797"/>
        <end position="891"/>
    </location>
</feature>
<dbReference type="CDD" id="cd00200">
    <property type="entry name" value="WD40"/>
    <property type="match status" value="1"/>
</dbReference>
<evidence type="ECO:0000256" key="3">
    <source>
        <dbReference type="PROSITE-ProRule" id="PRU00221"/>
    </source>
</evidence>
<reference evidence="8" key="2">
    <citation type="submission" date="2015-01" db="EMBL/GenBank/DDBJ databases">
        <title>Evolutionary Origins and Diversification of the Mycorrhizal Mutualists.</title>
        <authorList>
            <consortium name="DOE Joint Genome Institute"/>
            <consortium name="Mycorrhizal Genomics Consortium"/>
            <person name="Kohler A."/>
            <person name="Kuo A."/>
            <person name="Nagy L.G."/>
            <person name="Floudas D."/>
            <person name="Copeland A."/>
            <person name="Barry K.W."/>
            <person name="Cichocki N."/>
            <person name="Veneault-Fourrey C."/>
            <person name="LaButti K."/>
            <person name="Lindquist E.A."/>
            <person name="Lipzen A."/>
            <person name="Lundell T."/>
            <person name="Morin E."/>
            <person name="Murat C."/>
            <person name="Riley R."/>
            <person name="Ohm R."/>
            <person name="Sun H."/>
            <person name="Tunlid A."/>
            <person name="Henrissat B."/>
            <person name="Grigoriev I.V."/>
            <person name="Hibbett D.S."/>
            <person name="Martin F."/>
        </authorList>
    </citation>
    <scope>NUCLEOTIDE SEQUENCE [LARGE SCALE GENOMIC DNA]</scope>
    <source>
        <strain evidence="8">UH-Slu-Lm8-n1</strain>
    </source>
</reference>
<feature type="repeat" description="WD" evidence="3">
    <location>
        <begin position="19"/>
        <end position="60"/>
    </location>
</feature>
<dbReference type="InterPro" id="IPR019734">
    <property type="entry name" value="TPR_rpt"/>
</dbReference>
<accession>A0A0D0AGD3</accession>
<dbReference type="SMART" id="SM00028">
    <property type="entry name" value="TPR"/>
    <property type="match status" value="3"/>
</dbReference>
<dbReference type="SUPFAM" id="SSF50978">
    <property type="entry name" value="WD40 repeat-like"/>
    <property type="match status" value="1"/>
</dbReference>
<evidence type="ECO:0000256" key="4">
    <source>
        <dbReference type="PROSITE-ProRule" id="PRU00339"/>
    </source>
</evidence>
<evidence type="ECO:0000313" key="7">
    <source>
        <dbReference type="EMBL" id="KIK49220.1"/>
    </source>
</evidence>